<dbReference type="PANTHER" id="PTHR43668:SF5">
    <property type="entry name" value="AMIDOHYDROLASE 3 DOMAIN-CONTAINING PROTEIN"/>
    <property type="match status" value="1"/>
</dbReference>
<dbReference type="OrthoDB" id="10258955at2759"/>
<protein>
    <recommendedName>
        <fullName evidence="1">Amidohydrolase-related domain-containing protein</fullName>
    </recommendedName>
</protein>
<evidence type="ECO:0000313" key="2">
    <source>
        <dbReference type="EMBL" id="KIY48772.1"/>
    </source>
</evidence>
<dbReference type="SUPFAM" id="SSF51338">
    <property type="entry name" value="Composite domain of metallo-dependent hydrolases"/>
    <property type="match status" value="1"/>
</dbReference>
<dbReference type="Pfam" id="PF01979">
    <property type="entry name" value="Amidohydro_1"/>
    <property type="match status" value="1"/>
</dbReference>
<dbReference type="GO" id="GO:0004038">
    <property type="term" value="F:allantoinase activity"/>
    <property type="evidence" value="ECO:0007669"/>
    <property type="project" value="TreeGrafter"/>
</dbReference>
<reference evidence="2 3" key="1">
    <citation type="journal article" date="2015" name="Fungal Genet. Biol.">
        <title>Evolution of novel wood decay mechanisms in Agaricales revealed by the genome sequences of Fistulina hepatica and Cylindrobasidium torrendii.</title>
        <authorList>
            <person name="Floudas D."/>
            <person name="Held B.W."/>
            <person name="Riley R."/>
            <person name="Nagy L.G."/>
            <person name="Koehler G."/>
            <person name="Ransdell A.S."/>
            <person name="Younus H."/>
            <person name="Chow J."/>
            <person name="Chiniquy J."/>
            <person name="Lipzen A."/>
            <person name="Tritt A."/>
            <person name="Sun H."/>
            <person name="Haridas S."/>
            <person name="LaButti K."/>
            <person name="Ohm R.A."/>
            <person name="Kues U."/>
            <person name="Blanchette R.A."/>
            <person name="Grigoriev I.V."/>
            <person name="Minto R.E."/>
            <person name="Hibbett D.S."/>
        </authorList>
    </citation>
    <scope>NUCLEOTIDE SEQUENCE [LARGE SCALE GENOMIC DNA]</scope>
    <source>
        <strain evidence="2 3">ATCC 64428</strain>
    </source>
</reference>
<proteinExistence type="predicted"/>
<feature type="domain" description="Amidohydrolase-related" evidence="1">
    <location>
        <begin position="353"/>
        <end position="452"/>
    </location>
</feature>
<organism evidence="2 3">
    <name type="scientific">Fistulina hepatica ATCC 64428</name>
    <dbReference type="NCBI Taxonomy" id="1128425"/>
    <lineage>
        <taxon>Eukaryota</taxon>
        <taxon>Fungi</taxon>
        <taxon>Dikarya</taxon>
        <taxon>Basidiomycota</taxon>
        <taxon>Agaricomycotina</taxon>
        <taxon>Agaricomycetes</taxon>
        <taxon>Agaricomycetidae</taxon>
        <taxon>Agaricales</taxon>
        <taxon>Fistulinaceae</taxon>
        <taxon>Fistulina</taxon>
    </lineage>
</organism>
<name>A0A0D7ACN6_9AGAR</name>
<gene>
    <name evidence="2" type="ORF">FISHEDRAFT_65620</name>
</gene>
<dbReference type="EMBL" id="KN881814">
    <property type="protein sequence ID" value="KIY48772.1"/>
    <property type="molecule type" value="Genomic_DNA"/>
</dbReference>
<dbReference type="SUPFAM" id="SSF51556">
    <property type="entry name" value="Metallo-dependent hydrolases"/>
    <property type="match status" value="1"/>
</dbReference>
<dbReference type="InterPro" id="IPR006680">
    <property type="entry name" value="Amidohydro-rel"/>
</dbReference>
<dbReference type="InterPro" id="IPR011059">
    <property type="entry name" value="Metal-dep_hydrolase_composite"/>
</dbReference>
<dbReference type="GO" id="GO:0005737">
    <property type="term" value="C:cytoplasm"/>
    <property type="evidence" value="ECO:0007669"/>
    <property type="project" value="TreeGrafter"/>
</dbReference>
<dbReference type="Gene3D" id="3.20.20.140">
    <property type="entry name" value="Metal-dependent hydrolases"/>
    <property type="match status" value="2"/>
</dbReference>
<dbReference type="PANTHER" id="PTHR43668">
    <property type="entry name" value="ALLANTOINASE"/>
    <property type="match status" value="1"/>
</dbReference>
<dbReference type="InterPro" id="IPR032466">
    <property type="entry name" value="Metal_Hydrolase"/>
</dbReference>
<evidence type="ECO:0000313" key="3">
    <source>
        <dbReference type="Proteomes" id="UP000054144"/>
    </source>
</evidence>
<accession>A0A0D7ACN6</accession>
<keyword evidence="3" id="KW-1185">Reference proteome</keyword>
<sequence>MGYDERVRGQAPTVATCRSLYSTPGPPENFHLRAESDRYEPGTAPVLIRNATIWTGGAEGTEIIAGGDVFLDRGLIRAVGYVDPALLQDDALQVINANGAWLTPGIVDMHSHLGVDSVPELDGASDTNSLKGLAMPWLRSVDGLNTHDAAYKLSISGGVTTANVLPGSADAIGGQAFTIKLRPTSEKSTSAMLLENPFEHTRRPRWRQMKHACGICCSGRVYSGSRMDTQWAFRNAYETARKIKVKQDEYCEAALNIVDALPSALSALGDFPYELQWEALVDVLRGRVKVHNHCYETVDLDNMVRLTNEFKFSIAAFHHAHETYLVPDLLKKAYGTTPAVALFATNARYKREAYRGSEFAPRVLDDNGISVVMKSDHPVLDSRFLLFEAQQAHYYGLRAPTALASVTSTPARILGMDHRIGHVKEGYDADIVLWDSHPLALGATPQQVFIDGIAQLPVGPDGLSAHVPLKPAAFQSVPRTPNFDAEAQAAVDYDGLPPLEPSSEAGRVVFANVSAIYLRDGAGTNVLPPPGFVVVEKGEVVCHGGSCAGSVDGSDAVFVDLQGGMIGPGLVTYGSPLGLEHINGEDSTRDGTLPNRLRNSPSAIVGGDGALIHAFDGLQYASRDMLIALHAGVTIGVVAPDARGFLAGLGTAFHTAAPHKLAKGAVVQGITAVHVSLSLSSADSVSTQIAALRALLLGGGSGELGEQFAKVAKGELPLVIEVSSADIMASLIALKAEAEAYNAHIIRMTFAGAQEAHLLASEIAAADVGVILTPARAFPAQWESRRIFAGPPLTHVNTAGVLRAHNVTVALGIEEPWEARNTRLDAAWVSMGLGEEISAGEAWAMVSTNLEKLLGIERAPGDLIALHGGSIFGLETRVAAVISPLQGTVNLF</sequence>
<evidence type="ECO:0000259" key="1">
    <source>
        <dbReference type="Pfam" id="PF01979"/>
    </source>
</evidence>
<dbReference type="GO" id="GO:0006145">
    <property type="term" value="P:purine nucleobase catabolic process"/>
    <property type="evidence" value="ECO:0007669"/>
    <property type="project" value="TreeGrafter"/>
</dbReference>
<dbReference type="AlphaFoldDB" id="A0A0D7ACN6"/>
<dbReference type="InterPro" id="IPR050138">
    <property type="entry name" value="DHOase/Allantoinase_Hydrolase"/>
</dbReference>
<dbReference type="Proteomes" id="UP000054144">
    <property type="component" value="Unassembled WGS sequence"/>
</dbReference>